<feature type="transmembrane region" description="Helical" evidence="2">
    <location>
        <begin position="36"/>
        <end position="54"/>
    </location>
</feature>
<dbReference type="OrthoDB" id="359029at2"/>
<keyword evidence="2" id="KW-1133">Transmembrane helix</keyword>
<feature type="domain" description="DUF1980" evidence="3">
    <location>
        <begin position="163"/>
        <end position="265"/>
    </location>
</feature>
<dbReference type="AlphaFoldDB" id="K6UKS8"/>
<dbReference type="InterPro" id="IPR048447">
    <property type="entry name" value="DUF1980_C"/>
</dbReference>
<sequence length="265" mass="28411">MNRLLAALTTLTCSVVAIRAVWLGDHLAYVKEGLTIPLLVAAGAVFCVGAFEWWQAVRTLRVGGGQSHRPHLHDEDEACASGGHRHKAGQIAPRIGWAMLVPFAILAAVPPTPVGAYTAQRIQANRDASVTLTPAKEFDPLDPNAEVLEMSVREFWERASFDNARSLSGRQVRMVAFASPDDSVEGGWVLVRMAVLCCAADAFPVKLLPVGAGQRPADGQWVVVEGTWEPDPSAPHPDAPTAGEAVPRLQVSSMTPTKQPAKPYV</sequence>
<comment type="caution">
    <text evidence="4">The sequence shown here is derived from an EMBL/GenBank/DDBJ whole genome shotgun (WGS) entry which is preliminary data.</text>
</comment>
<evidence type="ECO:0000313" key="4">
    <source>
        <dbReference type="EMBL" id="GAB76661.1"/>
    </source>
</evidence>
<gene>
    <name evidence="4" type="ORF">AUCHE_02_00200</name>
</gene>
<dbReference type="EMBL" id="BAGZ01000002">
    <property type="protein sequence ID" value="GAB76661.1"/>
    <property type="molecule type" value="Genomic_DNA"/>
</dbReference>
<evidence type="ECO:0000259" key="3">
    <source>
        <dbReference type="Pfam" id="PF21537"/>
    </source>
</evidence>
<evidence type="ECO:0000256" key="2">
    <source>
        <dbReference type="SAM" id="Phobius"/>
    </source>
</evidence>
<keyword evidence="2" id="KW-0472">Membrane</keyword>
<proteinExistence type="predicted"/>
<evidence type="ECO:0000256" key="1">
    <source>
        <dbReference type="SAM" id="MobiDB-lite"/>
    </source>
</evidence>
<dbReference type="NCBIfam" id="TIGR03943">
    <property type="entry name" value="TIGR03943 family putative permease subunit"/>
    <property type="match status" value="1"/>
</dbReference>
<keyword evidence="5" id="KW-1185">Reference proteome</keyword>
<name>K6UKS8_9MICO</name>
<dbReference type="eggNOG" id="COG3689">
    <property type="taxonomic scope" value="Bacteria"/>
</dbReference>
<dbReference type="Pfam" id="PF21537">
    <property type="entry name" value="DUF1980_C"/>
    <property type="match status" value="1"/>
</dbReference>
<dbReference type="Proteomes" id="UP000008495">
    <property type="component" value="Unassembled WGS sequence"/>
</dbReference>
<dbReference type="InterPro" id="IPR015402">
    <property type="entry name" value="DUF1980"/>
</dbReference>
<evidence type="ECO:0000313" key="5">
    <source>
        <dbReference type="Proteomes" id="UP000008495"/>
    </source>
</evidence>
<dbReference type="RefSeq" id="WP_006501412.1">
    <property type="nucleotide sequence ID" value="NZ_BAGZ01000002.1"/>
</dbReference>
<organism evidence="4 5">
    <name type="scientific">Austwickia chelonae NBRC 105200</name>
    <dbReference type="NCBI Taxonomy" id="1184607"/>
    <lineage>
        <taxon>Bacteria</taxon>
        <taxon>Bacillati</taxon>
        <taxon>Actinomycetota</taxon>
        <taxon>Actinomycetes</taxon>
        <taxon>Micrococcales</taxon>
        <taxon>Dermatophilaceae</taxon>
        <taxon>Austwickia</taxon>
    </lineage>
</organism>
<accession>K6UKS8</accession>
<protein>
    <recommendedName>
        <fullName evidence="3">DUF1980 domain-containing protein</fullName>
    </recommendedName>
</protein>
<feature type="region of interest" description="Disordered" evidence="1">
    <location>
        <begin position="227"/>
        <end position="265"/>
    </location>
</feature>
<keyword evidence="2" id="KW-0812">Transmembrane</keyword>
<reference evidence="4 5" key="1">
    <citation type="submission" date="2012-08" db="EMBL/GenBank/DDBJ databases">
        <title>Whole genome shotgun sequence of Austwickia chelonae NBRC 105200.</title>
        <authorList>
            <person name="Yoshida I."/>
            <person name="Hosoyama A."/>
            <person name="Tsuchikane K."/>
            <person name="Katsumata H."/>
            <person name="Ando Y."/>
            <person name="Ohji S."/>
            <person name="Hamada M."/>
            <person name="Tamura T."/>
            <person name="Yamazoe A."/>
            <person name="Yamazaki S."/>
            <person name="Fujita N."/>
        </authorList>
    </citation>
    <scope>NUCLEOTIDE SEQUENCE [LARGE SCALE GENOMIC DNA]</scope>
    <source>
        <strain evidence="4 5">NBRC 105200</strain>
    </source>
</reference>
<dbReference type="STRING" id="100225.SAMN05421595_1794"/>